<organism evidence="1 2">
    <name type="scientific">Candidatus Kerfeldbacteria bacterium RIFCSPLOWO2_01_FULL_48_11</name>
    <dbReference type="NCBI Taxonomy" id="1798543"/>
    <lineage>
        <taxon>Bacteria</taxon>
        <taxon>Candidatus Kerfeldiibacteriota</taxon>
    </lineage>
</organism>
<proteinExistence type="predicted"/>
<comment type="caution">
    <text evidence="1">The sequence shown here is derived from an EMBL/GenBank/DDBJ whole genome shotgun (WGS) entry which is preliminary data.</text>
</comment>
<protein>
    <recommendedName>
        <fullName evidence="3">Aminoglycoside phosphotransferase domain-containing protein</fullName>
    </recommendedName>
</protein>
<name>A0A1G2B647_9BACT</name>
<dbReference type="AlphaFoldDB" id="A0A1G2B647"/>
<dbReference type="STRING" id="1798543.A2898_01065"/>
<dbReference type="EMBL" id="MHKE01000005">
    <property type="protein sequence ID" value="OGY84678.1"/>
    <property type="molecule type" value="Genomic_DNA"/>
</dbReference>
<gene>
    <name evidence="1" type="ORF">A2898_01065</name>
</gene>
<accession>A0A1G2B647</accession>
<evidence type="ECO:0000313" key="1">
    <source>
        <dbReference type="EMBL" id="OGY84678.1"/>
    </source>
</evidence>
<dbReference type="Proteomes" id="UP000179164">
    <property type="component" value="Unassembled WGS sequence"/>
</dbReference>
<evidence type="ECO:0000313" key="2">
    <source>
        <dbReference type="Proteomes" id="UP000179164"/>
    </source>
</evidence>
<sequence>MTKPALESLGERIAASQKFTIEKKLYQGAYYASGMVRNVIFAGIFRGIRAVLKIYNDPRTTDEPLALRTFNQNNKSELLKAPPLYAYEVTTPFSGWLIMEHLPLGGKFFHSPITAAERRTFLSVYEEYRRNFPMKPTRSLHLAEYLPAHEYHAYRISRWLQLANDAEERRPPNKRRLDMKRFLPRYEQGMRIIRNEFSKRSMMWCHGHFKPKEIYTVRDGSKFYLTDFAHAKMYPEGYEFAFMIWADHLLSGTWKQPYKQWKKGIDAWIKDTRPVARRFNVRRFDALMRASLIERIIGTLLADLCASERPEEERVGISNYLYRYLDTVLLNRHG</sequence>
<dbReference type="SUPFAM" id="SSF56112">
    <property type="entry name" value="Protein kinase-like (PK-like)"/>
    <property type="match status" value="1"/>
</dbReference>
<dbReference type="InterPro" id="IPR011009">
    <property type="entry name" value="Kinase-like_dom_sf"/>
</dbReference>
<evidence type="ECO:0008006" key="3">
    <source>
        <dbReference type="Google" id="ProtNLM"/>
    </source>
</evidence>
<reference evidence="1 2" key="1">
    <citation type="journal article" date="2016" name="Nat. Commun.">
        <title>Thousands of microbial genomes shed light on interconnected biogeochemical processes in an aquifer system.</title>
        <authorList>
            <person name="Anantharaman K."/>
            <person name="Brown C.T."/>
            <person name="Hug L.A."/>
            <person name="Sharon I."/>
            <person name="Castelle C.J."/>
            <person name="Probst A.J."/>
            <person name="Thomas B.C."/>
            <person name="Singh A."/>
            <person name="Wilkins M.J."/>
            <person name="Karaoz U."/>
            <person name="Brodie E.L."/>
            <person name="Williams K.H."/>
            <person name="Hubbard S.S."/>
            <person name="Banfield J.F."/>
        </authorList>
    </citation>
    <scope>NUCLEOTIDE SEQUENCE [LARGE SCALE GENOMIC DNA]</scope>
</reference>